<evidence type="ECO:0000313" key="3">
    <source>
        <dbReference type="EMBL" id="KAK4525343.1"/>
    </source>
</evidence>
<comment type="caution">
    <text evidence="3">The sequence shown here is derived from an EMBL/GenBank/DDBJ whole genome shotgun (WGS) entry which is preliminary data.</text>
</comment>
<keyword evidence="2" id="KW-0812">Transmembrane</keyword>
<protein>
    <recommendedName>
        <fullName evidence="5">t-SNARE coiled-coil homology domain-containing protein</fullName>
    </recommendedName>
</protein>
<feature type="compositionally biased region" description="Basic and acidic residues" evidence="1">
    <location>
        <begin position="9"/>
        <end position="28"/>
    </location>
</feature>
<evidence type="ECO:0000313" key="4">
    <source>
        <dbReference type="Proteomes" id="UP001300502"/>
    </source>
</evidence>
<name>A0AAV9IDM5_9RHOD</name>
<gene>
    <name evidence="3" type="ORF">GAYE_SCF09G3251</name>
</gene>
<evidence type="ECO:0000256" key="2">
    <source>
        <dbReference type="SAM" id="Phobius"/>
    </source>
</evidence>
<reference evidence="3 4" key="1">
    <citation type="submission" date="2022-07" db="EMBL/GenBank/DDBJ databases">
        <title>Genome-wide signatures of adaptation to extreme environments.</title>
        <authorList>
            <person name="Cho C.H."/>
            <person name="Yoon H.S."/>
        </authorList>
    </citation>
    <scope>NUCLEOTIDE SEQUENCE [LARGE SCALE GENOMIC DNA]</scope>
    <source>
        <strain evidence="3 4">108.79 E11</strain>
    </source>
</reference>
<dbReference type="AlphaFoldDB" id="A0AAV9IDM5"/>
<keyword evidence="2" id="KW-0472">Membrane</keyword>
<proteinExistence type="predicted"/>
<feature type="transmembrane region" description="Helical" evidence="2">
    <location>
        <begin position="241"/>
        <end position="259"/>
    </location>
</feature>
<organism evidence="3 4">
    <name type="scientific">Galdieria yellowstonensis</name>
    <dbReference type="NCBI Taxonomy" id="3028027"/>
    <lineage>
        <taxon>Eukaryota</taxon>
        <taxon>Rhodophyta</taxon>
        <taxon>Bangiophyceae</taxon>
        <taxon>Galdieriales</taxon>
        <taxon>Galdieriaceae</taxon>
        <taxon>Galdieria</taxon>
    </lineage>
</organism>
<feature type="region of interest" description="Disordered" evidence="1">
    <location>
        <begin position="1"/>
        <end position="28"/>
    </location>
</feature>
<evidence type="ECO:0008006" key="5">
    <source>
        <dbReference type="Google" id="ProtNLM"/>
    </source>
</evidence>
<accession>A0AAV9IDM5</accession>
<keyword evidence="2" id="KW-1133">Transmembrane helix</keyword>
<evidence type="ECO:0000256" key="1">
    <source>
        <dbReference type="SAM" id="MobiDB-lite"/>
    </source>
</evidence>
<dbReference type="Proteomes" id="UP001300502">
    <property type="component" value="Unassembled WGS sequence"/>
</dbReference>
<sequence length="262" mass="29617">MEASYGSFVEERQPPDRRSTFREATRQAQEKVAVENSLQELRSNLAALNANNDLLRRTLKNQDSLWSLQRLDSVQSQNVELTRSIKSLYTSLAPRITHRLGHKVLRSVTKDICSAVQDFRVLLLELVSQLQGELSGERHIPGSPNLTSCITVEDEESGNVEEKSVVSEVYPPLTGSFKEPTCSWRSSIETDLDKQREVLQSSLQNTKSNLIVLEEFLGDLNREKFICFNTGISWSQLMRCSVSACFIFSVIVMAGFIVFRPL</sequence>
<keyword evidence="4" id="KW-1185">Reference proteome</keyword>
<dbReference type="EMBL" id="JANCYU010000029">
    <property type="protein sequence ID" value="KAK4525343.1"/>
    <property type="molecule type" value="Genomic_DNA"/>
</dbReference>